<sequence>MQVTVADVGARQTASAARPARVTLLVLSALAIAAGSAAILGGDPTRVEPDLARVLRLMAAMKGTFALAAFTACYWRLARPANPWRMAIYVAAPPLMAAGAAGMWSLHHLGVAALGLHAGLFAVLAAALTDPDFLPALRLKSGRRL</sequence>
<keyword evidence="1" id="KW-0812">Transmembrane</keyword>
<keyword evidence="1" id="KW-1133">Transmembrane helix</keyword>
<organism evidence="2 3">
    <name type="scientific">Methylobacterium persicinum</name>
    <dbReference type="NCBI Taxonomy" id="374426"/>
    <lineage>
        <taxon>Bacteria</taxon>
        <taxon>Pseudomonadati</taxon>
        <taxon>Pseudomonadota</taxon>
        <taxon>Alphaproteobacteria</taxon>
        <taxon>Hyphomicrobiales</taxon>
        <taxon>Methylobacteriaceae</taxon>
        <taxon>Methylobacterium</taxon>
    </lineage>
</organism>
<feature type="transmembrane region" description="Helical" evidence="1">
    <location>
        <begin position="112"/>
        <end position="134"/>
    </location>
</feature>
<gene>
    <name evidence="2" type="ORF">QO016_002946</name>
</gene>
<evidence type="ECO:0000313" key="3">
    <source>
        <dbReference type="Proteomes" id="UP001236369"/>
    </source>
</evidence>
<feature type="transmembrane region" description="Helical" evidence="1">
    <location>
        <begin position="87"/>
        <end position="106"/>
    </location>
</feature>
<proteinExistence type="predicted"/>
<feature type="transmembrane region" description="Helical" evidence="1">
    <location>
        <begin position="54"/>
        <end position="75"/>
    </location>
</feature>
<protein>
    <submittedName>
        <fullName evidence="2">Uncharacterized protein</fullName>
    </submittedName>
</protein>
<keyword evidence="1" id="KW-0472">Membrane</keyword>
<evidence type="ECO:0000256" key="1">
    <source>
        <dbReference type="SAM" id="Phobius"/>
    </source>
</evidence>
<evidence type="ECO:0000313" key="2">
    <source>
        <dbReference type="EMBL" id="MDQ0443443.1"/>
    </source>
</evidence>
<dbReference type="EMBL" id="JAUSVV010000006">
    <property type="protein sequence ID" value="MDQ0443443.1"/>
    <property type="molecule type" value="Genomic_DNA"/>
</dbReference>
<feature type="transmembrane region" description="Helical" evidence="1">
    <location>
        <begin position="22"/>
        <end position="42"/>
    </location>
</feature>
<dbReference type="RefSeq" id="WP_238249472.1">
    <property type="nucleotide sequence ID" value="NZ_BPQX01000031.1"/>
</dbReference>
<dbReference type="Proteomes" id="UP001236369">
    <property type="component" value="Unassembled WGS sequence"/>
</dbReference>
<name>A0ABU0HNN4_9HYPH</name>
<comment type="caution">
    <text evidence="2">The sequence shown here is derived from an EMBL/GenBank/DDBJ whole genome shotgun (WGS) entry which is preliminary data.</text>
</comment>
<keyword evidence="3" id="KW-1185">Reference proteome</keyword>
<accession>A0ABU0HNN4</accession>
<reference evidence="2 3" key="1">
    <citation type="submission" date="2023-07" db="EMBL/GenBank/DDBJ databases">
        <title>Genomic Encyclopedia of Type Strains, Phase IV (KMG-IV): sequencing the most valuable type-strain genomes for metagenomic binning, comparative biology and taxonomic classification.</title>
        <authorList>
            <person name="Goeker M."/>
        </authorList>
    </citation>
    <scope>NUCLEOTIDE SEQUENCE [LARGE SCALE GENOMIC DNA]</scope>
    <source>
        <strain evidence="2 3">DSM 19562</strain>
    </source>
</reference>